<protein>
    <submittedName>
        <fullName evidence="5">RNA polymerase subunit sigma-70</fullName>
    </submittedName>
</protein>
<dbReference type="InterPro" id="IPR011517">
    <property type="entry name" value="RNA_pol_sigma70_ECF-like"/>
</dbReference>
<evidence type="ECO:0000313" key="6">
    <source>
        <dbReference type="Proteomes" id="UP000264071"/>
    </source>
</evidence>
<dbReference type="PANTHER" id="PTHR43133">
    <property type="entry name" value="RNA POLYMERASE ECF-TYPE SIGMA FACTO"/>
    <property type="match status" value="1"/>
</dbReference>
<keyword evidence="3" id="KW-0804">Transcription</keyword>
<dbReference type="PANTHER" id="PTHR43133:SF39">
    <property type="entry name" value="SIMILAR TO RNA POLYMERASE SIGMA-E FACTOR"/>
    <property type="match status" value="1"/>
</dbReference>
<dbReference type="InterPro" id="IPR039425">
    <property type="entry name" value="RNA_pol_sigma-70-like"/>
</dbReference>
<dbReference type="Gene3D" id="1.10.10.10">
    <property type="entry name" value="Winged helix-like DNA-binding domain superfamily/Winged helix DNA-binding domain"/>
    <property type="match status" value="1"/>
</dbReference>
<feature type="domain" description="RNA polymerase sigma-70 ECF-like HTH" evidence="4">
    <location>
        <begin position="72"/>
        <end position="239"/>
    </location>
</feature>
<dbReference type="Proteomes" id="UP000264071">
    <property type="component" value="Unassembled WGS sequence"/>
</dbReference>
<dbReference type="AlphaFoldDB" id="A0A3D4V6E9"/>
<gene>
    <name evidence="5" type="ORF">DGD08_05515</name>
</gene>
<keyword evidence="2" id="KW-0731">Sigma factor</keyword>
<dbReference type="NCBIfam" id="TIGR02937">
    <property type="entry name" value="sigma70-ECF"/>
    <property type="match status" value="1"/>
</dbReference>
<dbReference type="InterPro" id="IPR013324">
    <property type="entry name" value="RNA_pol_sigma_r3/r4-like"/>
</dbReference>
<accession>A0A3D4V6E9</accession>
<dbReference type="Pfam" id="PF07638">
    <property type="entry name" value="Sigma70_ECF"/>
    <property type="match status" value="1"/>
</dbReference>
<dbReference type="EMBL" id="DPIY01000006">
    <property type="protein sequence ID" value="HCT56655.1"/>
    <property type="molecule type" value="Genomic_DNA"/>
</dbReference>
<evidence type="ECO:0000256" key="3">
    <source>
        <dbReference type="ARBA" id="ARBA00023163"/>
    </source>
</evidence>
<keyword evidence="1" id="KW-0805">Transcription regulation</keyword>
<evidence type="ECO:0000256" key="2">
    <source>
        <dbReference type="ARBA" id="ARBA00023082"/>
    </source>
</evidence>
<dbReference type="InterPro" id="IPR036388">
    <property type="entry name" value="WH-like_DNA-bd_sf"/>
</dbReference>
<dbReference type="GO" id="GO:0016987">
    <property type="term" value="F:sigma factor activity"/>
    <property type="evidence" value="ECO:0007669"/>
    <property type="project" value="UniProtKB-KW"/>
</dbReference>
<evidence type="ECO:0000256" key="1">
    <source>
        <dbReference type="ARBA" id="ARBA00023015"/>
    </source>
</evidence>
<name>A0A3D4V6E9_9BACT</name>
<comment type="caution">
    <text evidence="5">The sequence shown here is derived from an EMBL/GenBank/DDBJ whole genome shotgun (WGS) entry which is preliminary data.</text>
</comment>
<dbReference type="NCBIfam" id="TIGR02999">
    <property type="entry name" value="Sig-70_X6"/>
    <property type="match status" value="1"/>
</dbReference>
<dbReference type="SUPFAM" id="SSF88659">
    <property type="entry name" value="Sigma3 and sigma4 domains of RNA polymerase sigma factors"/>
    <property type="match status" value="1"/>
</dbReference>
<dbReference type="InterPro" id="IPR014284">
    <property type="entry name" value="RNA_pol_sigma-70_dom"/>
</dbReference>
<dbReference type="GO" id="GO:0006352">
    <property type="term" value="P:DNA-templated transcription initiation"/>
    <property type="evidence" value="ECO:0007669"/>
    <property type="project" value="InterPro"/>
</dbReference>
<evidence type="ECO:0000259" key="4">
    <source>
        <dbReference type="Pfam" id="PF07638"/>
    </source>
</evidence>
<dbReference type="InterPro" id="IPR053812">
    <property type="entry name" value="HTH_Sigma70_ECF-like"/>
</dbReference>
<evidence type="ECO:0000313" key="5">
    <source>
        <dbReference type="EMBL" id="HCT56655.1"/>
    </source>
</evidence>
<organism evidence="5 6">
    <name type="scientific">Gemmatimonas aurantiaca</name>
    <dbReference type="NCBI Taxonomy" id="173480"/>
    <lineage>
        <taxon>Bacteria</taxon>
        <taxon>Pseudomonadati</taxon>
        <taxon>Gemmatimonadota</taxon>
        <taxon>Gemmatimonadia</taxon>
        <taxon>Gemmatimonadales</taxon>
        <taxon>Gemmatimonadaceae</taxon>
        <taxon>Gemmatimonas</taxon>
    </lineage>
</organism>
<reference evidence="5 6" key="1">
    <citation type="journal article" date="2018" name="Nat. Biotechnol.">
        <title>A standardized bacterial taxonomy based on genome phylogeny substantially revises the tree of life.</title>
        <authorList>
            <person name="Parks D.H."/>
            <person name="Chuvochina M."/>
            <person name="Waite D.W."/>
            <person name="Rinke C."/>
            <person name="Skarshewski A."/>
            <person name="Chaumeil P.A."/>
            <person name="Hugenholtz P."/>
        </authorList>
    </citation>
    <scope>NUCLEOTIDE SEQUENCE [LARGE SCALE GENOMIC DNA]</scope>
    <source>
        <strain evidence="5">UBA8844</strain>
    </source>
</reference>
<proteinExistence type="predicted"/>
<sequence length="242" mass="26396">MHAVHKTPTIWSAFCVSALESRRGDGFPAVAAQCRRTPAPVPVSAETSARIHAVHSPIAAAHPGTHISRVSADQAALDALFSLAYEELHRLAQRVWRGEPGVSLSPTTLVNEAWLKLSATPAAANTSPLHFKRIAARAMRQVLVEAARRRQATKRGGREVVHVTLDQQVPRADESDDVIALHEALDRLALLSPRQAQLVESRYFGGLDVQAAAELLGISESTALRDWRLARAWLARELQASR</sequence>